<protein>
    <submittedName>
        <fullName evidence="1">Uncharacterized protein</fullName>
    </submittedName>
</protein>
<keyword evidence="2" id="KW-1185">Reference proteome</keyword>
<evidence type="ECO:0000313" key="1">
    <source>
        <dbReference type="EMBL" id="SCL31024.1"/>
    </source>
</evidence>
<sequence length="86" mass="8999">MTVSVTYQCTLNEPANVEVLVAQSRGTALVRGFGILFGFCSSSPQTSLIVVEPQDNMAFQPGPADARASDLDGGATTGPVTIRLVR</sequence>
<proteinExistence type="predicted"/>
<gene>
    <name evidence="1" type="ORF">GA0070624_4188</name>
</gene>
<name>A0A1C6SND1_9ACTN</name>
<dbReference type="EMBL" id="FMHV01000002">
    <property type="protein sequence ID" value="SCL31024.1"/>
    <property type="molecule type" value="Genomic_DNA"/>
</dbReference>
<dbReference type="Proteomes" id="UP000199413">
    <property type="component" value="Unassembled WGS sequence"/>
</dbReference>
<organism evidence="1 2">
    <name type="scientific">Micromonospora rhizosphaerae</name>
    <dbReference type="NCBI Taxonomy" id="568872"/>
    <lineage>
        <taxon>Bacteria</taxon>
        <taxon>Bacillati</taxon>
        <taxon>Actinomycetota</taxon>
        <taxon>Actinomycetes</taxon>
        <taxon>Micromonosporales</taxon>
        <taxon>Micromonosporaceae</taxon>
        <taxon>Micromonospora</taxon>
    </lineage>
</organism>
<dbReference type="AlphaFoldDB" id="A0A1C6SND1"/>
<accession>A0A1C6SND1</accession>
<evidence type="ECO:0000313" key="2">
    <source>
        <dbReference type="Proteomes" id="UP000199413"/>
    </source>
</evidence>
<reference evidence="2" key="1">
    <citation type="submission" date="2016-06" db="EMBL/GenBank/DDBJ databases">
        <authorList>
            <person name="Varghese N."/>
            <person name="Submissions Spin"/>
        </authorList>
    </citation>
    <scope>NUCLEOTIDE SEQUENCE [LARGE SCALE GENOMIC DNA]</scope>
    <source>
        <strain evidence="2">DSM 45431</strain>
    </source>
</reference>